<sequence length="128" mass="13498">MAGIVFGTALAIVCAAAWISFPASVKAEFTILQGLTTLLLIGLFAAAEYGVMRSRAVATETGLLVVNGYRQHRFVWAQVVAVHMPPGAPWAVLDLDDGETCSVMAIQGSDGARAKRAVRELRALLPSG</sequence>
<accession>A0A3A5HJN8</accession>
<dbReference type="AlphaFoldDB" id="A0A3A5HJN8"/>
<feature type="transmembrane region" description="Helical" evidence="1">
    <location>
        <begin position="32"/>
        <end position="51"/>
    </location>
</feature>
<comment type="caution">
    <text evidence="3">The sequence shown here is derived from an EMBL/GenBank/DDBJ whole genome shotgun (WGS) entry which is preliminary data.</text>
</comment>
<dbReference type="OrthoDB" id="3824918at2"/>
<keyword evidence="4" id="KW-1185">Reference proteome</keyword>
<keyword evidence="1" id="KW-1133">Transmembrane helix</keyword>
<name>A0A3A5HJN8_9ACTN</name>
<dbReference type="EMBL" id="QYRP01000002">
    <property type="protein sequence ID" value="RJS47977.1"/>
    <property type="molecule type" value="Genomic_DNA"/>
</dbReference>
<reference evidence="4" key="1">
    <citation type="submission" date="2018-09" db="EMBL/GenBank/DDBJ databases">
        <authorList>
            <person name="Zhu H."/>
        </authorList>
    </citation>
    <scope>NUCLEOTIDE SEQUENCE [LARGE SCALE GENOMIC DNA]</scope>
    <source>
        <strain evidence="4">K1W22B-1</strain>
    </source>
</reference>
<organism evidence="3 4">
    <name type="scientific">Nocardioides cavernaquae</name>
    <dbReference type="NCBI Taxonomy" id="2321396"/>
    <lineage>
        <taxon>Bacteria</taxon>
        <taxon>Bacillati</taxon>
        <taxon>Actinomycetota</taxon>
        <taxon>Actinomycetes</taxon>
        <taxon>Propionibacteriales</taxon>
        <taxon>Nocardioidaceae</taxon>
        <taxon>Nocardioides</taxon>
    </lineage>
</organism>
<proteinExistence type="predicted"/>
<feature type="domain" description="Low molecular weight protein antigen 6 PH" evidence="2">
    <location>
        <begin position="53"/>
        <end position="122"/>
    </location>
</feature>
<keyword evidence="1" id="KW-0812">Transmembrane</keyword>
<dbReference type="Proteomes" id="UP000276542">
    <property type="component" value="Unassembled WGS sequence"/>
</dbReference>
<evidence type="ECO:0000313" key="4">
    <source>
        <dbReference type="Proteomes" id="UP000276542"/>
    </source>
</evidence>
<gene>
    <name evidence="3" type="ORF">D4739_14610</name>
</gene>
<keyword evidence="1" id="KW-0472">Membrane</keyword>
<dbReference type="Pfam" id="PF10756">
    <property type="entry name" value="bPH_6"/>
    <property type="match status" value="1"/>
</dbReference>
<evidence type="ECO:0000256" key="1">
    <source>
        <dbReference type="SAM" id="Phobius"/>
    </source>
</evidence>
<evidence type="ECO:0000259" key="2">
    <source>
        <dbReference type="Pfam" id="PF10756"/>
    </source>
</evidence>
<dbReference type="InterPro" id="IPR019692">
    <property type="entry name" value="CFP-6_PH"/>
</dbReference>
<evidence type="ECO:0000313" key="3">
    <source>
        <dbReference type="EMBL" id="RJS47977.1"/>
    </source>
</evidence>
<protein>
    <submittedName>
        <fullName evidence="3">PH domain-containing protein</fullName>
    </submittedName>
</protein>